<evidence type="ECO:0000259" key="8">
    <source>
        <dbReference type="SMART" id="SM00829"/>
    </source>
</evidence>
<dbReference type="NCBIfam" id="TIGR01751">
    <property type="entry name" value="crot-CoA-red"/>
    <property type="match status" value="1"/>
</dbReference>
<dbReference type="KEGG" id="sls:SLINC_8376"/>
<dbReference type="Pfam" id="PF08240">
    <property type="entry name" value="ADH_N"/>
    <property type="match status" value="1"/>
</dbReference>
<dbReference type="PANTHER" id="PTHR44154">
    <property type="entry name" value="QUINONE OXIDOREDUCTASE"/>
    <property type="match status" value="1"/>
</dbReference>
<sequence>MKPGRSGAEVDVLEHGKKNSRGHSREKKLFGVELKGIPMSSLTEAVLAGADPEELLREEVPDEYLAAHLRKEDVEIFAGVEDKDVRKSLHVGMVPMPELAPDEVLVAVMASSVNYNSVWSAMFEPIPTFTFLERFGREGGHAARHDQPYHVIGSDAAGVIVRVGSGTRRWRVGDHVVVSPIQADDQEPMTHADGVLGSGQRAWGFETNFGGLAHYTVVRASQLLPKPAHLTWEEAAVNLLTAGTAYRMLISDRGARIKLGDVVLIWGAAGGLGAYAVQLVKNAGGIPVGVVGSEDKAQLVRALGCDVVINRAEIGLNGDSAPEDPITLGKRLGRIIRKETGEDPHVVFDFVGAATFGISVFVVRRGGTVVTCGSSTGYQHQYDNRYLWMNLKRIVGSHAANLQEMAECNRLFGLSKLLPALSDVHPLEESGAAIRLVQQNRHVGKVGVRCLAPREGLGVTDPELRERIGEKRITLMRNPV</sequence>
<proteinExistence type="predicted"/>
<keyword evidence="4" id="KW-0521">NADP</keyword>
<dbReference type="PROSITE" id="PS01162">
    <property type="entry name" value="QOR_ZETA_CRYSTAL"/>
    <property type="match status" value="1"/>
</dbReference>
<dbReference type="AlphaFoldDB" id="A0A1B1MPR2"/>
<dbReference type="InterPro" id="IPR013149">
    <property type="entry name" value="ADH-like_C"/>
</dbReference>
<dbReference type="Proteomes" id="UP000092598">
    <property type="component" value="Chromosome"/>
</dbReference>
<dbReference type="InterPro" id="IPR010085">
    <property type="entry name" value="Crot_CoA_red"/>
</dbReference>
<dbReference type="InterPro" id="IPR011032">
    <property type="entry name" value="GroES-like_sf"/>
</dbReference>
<evidence type="ECO:0000256" key="3">
    <source>
        <dbReference type="ARBA" id="ARBA00022490"/>
    </source>
</evidence>
<dbReference type="GO" id="GO:0043880">
    <property type="term" value="F:crotonyl-CoA reductase activity"/>
    <property type="evidence" value="ECO:0007669"/>
    <property type="project" value="InterPro"/>
</dbReference>
<dbReference type="SMART" id="SM00829">
    <property type="entry name" value="PKS_ER"/>
    <property type="match status" value="1"/>
</dbReference>
<keyword evidence="5" id="KW-0694">RNA-binding</keyword>
<dbReference type="PATRIC" id="fig|1915.4.peg.9231"/>
<dbReference type="SUPFAM" id="SSF50129">
    <property type="entry name" value="GroES-like"/>
    <property type="match status" value="1"/>
</dbReference>
<dbReference type="EMBL" id="CP016438">
    <property type="protein sequence ID" value="ANS70600.1"/>
    <property type="molecule type" value="Genomic_DNA"/>
</dbReference>
<dbReference type="Pfam" id="PF00107">
    <property type="entry name" value="ADH_zinc_N"/>
    <property type="match status" value="1"/>
</dbReference>
<organism evidence="9 10">
    <name type="scientific">Streptomyces lincolnensis</name>
    <dbReference type="NCBI Taxonomy" id="1915"/>
    <lineage>
        <taxon>Bacteria</taxon>
        <taxon>Bacillati</taxon>
        <taxon>Actinomycetota</taxon>
        <taxon>Actinomycetes</taxon>
        <taxon>Kitasatosporales</taxon>
        <taxon>Streptomycetaceae</taxon>
        <taxon>Streptomyces</taxon>
    </lineage>
</organism>
<name>A0A1B1MPR2_STRLN</name>
<feature type="region of interest" description="Disordered" evidence="7">
    <location>
        <begin position="1"/>
        <end position="25"/>
    </location>
</feature>
<evidence type="ECO:0000313" key="10">
    <source>
        <dbReference type="Proteomes" id="UP000092598"/>
    </source>
</evidence>
<dbReference type="GO" id="GO:0008270">
    <property type="term" value="F:zinc ion binding"/>
    <property type="evidence" value="ECO:0007669"/>
    <property type="project" value="InterPro"/>
</dbReference>
<dbReference type="InterPro" id="IPR036291">
    <property type="entry name" value="NAD(P)-bd_dom_sf"/>
</dbReference>
<keyword evidence="3" id="KW-0963">Cytoplasm</keyword>
<evidence type="ECO:0000256" key="5">
    <source>
        <dbReference type="ARBA" id="ARBA00022884"/>
    </source>
</evidence>
<dbReference type="STRING" id="1915.SLINC_8376"/>
<dbReference type="Gene3D" id="3.90.180.10">
    <property type="entry name" value="Medium-chain alcohol dehydrogenases, catalytic domain"/>
    <property type="match status" value="2"/>
</dbReference>
<dbReference type="GO" id="GO:0005737">
    <property type="term" value="C:cytoplasm"/>
    <property type="evidence" value="ECO:0007669"/>
    <property type="project" value="UniProtKB-SubCell"/>
</dbReference>
<dbReference type="SUPFAM" id="SSF51735">
    <property type="entry name" value="NAD(P)-binding Rossmann-fold domains"/>
    <property type="match status" value="1"/>
</dbReference>
<evidence type="ECO:0000256" key="1">
    <source>
        <dbReference type="ARBA" id="ARBA00004496"/>
    </source>
</evidence>
<accession>A0A1B1MPR2</accession>
<comment type="subunit">
    <text evidence="2">Homotetramer.</text>
</comment>
<feature type="domain" description="Enoyl reductase (ER)" evidence="8">
    <location>
        <begin position="84"/>
        <end position="448"/>
    </location>
</feature>
<reference evidence="9 10" key="1">
    <citation type="submission" date="2016-07" db="EMBL/GenBank/DDBJ databases">
        <title>Enhancement of antibiotic productionsby engineered nitrateutilization in actinobacteria.</title>
        <authorList>
            <person name="Meng S.C."/>
        </authorList>
    </citation>
    <scope>NUCLEOTIDE SEQUENCE [LARGE SCALE GENOMIC DNA]</scope>
    <source>
        <strain evidence="9 10">NRRL 2936</strain>
    </source>
</reference>
<dbReference type="InterPro" id="IPR002364">
    <property type="entry name" value="Quin_OxRdtase/zeta-crystal_CS"/>
</dbReference>
<evidence type="ECO:0000256" key="2">
    <source>
        <dbReference type="ARBA" id="ARBA00011881"/>
    </source>
</evidence>
<dbReference type="InterPro" id="IPR020843">
    <property type="entry name" value="ER"/>
</dbReference>
<comment type="subcellular location">
    <subcellularLocation>
        <location evidence="1">Cytoplasm</location>
    </subcellularLocation>
</comment>
<keyword evidence="6" id="KW-0007">Acetylation</keyword>
<evidence type="ECO:0000256" key="4">
    <source>
        <dbReference type="ARBA" id="ARBA00022857"/>
    </source>
</evidence>
<dbReference type="GO" id="GO:0003723">
    <property type="term" value="F:RNA binding"/>
    <property type="evidence" value="ECO:0007669"/>
    <property type="project" value="UniProtKB-KW"/>
</dbReference>
<evidence type="ECO:0000313" key="9">
    <source>
        <dbReference type="EMBL" id="ANS70600.1"/>
    </source>
</evidence>
<dbReference type="PANTHER" id="PTHR44154:SF1">
    <property type="entry name" value="QUINONE OXIDOREDUCTASE"/>
    <property type="match status" value="1"/>
</dbReference>
<dbReference type="InterPro" id="IPR013154">
    <property type="entry name" value="ADH-like_N"/>
</dbReference>
<gene>
    <name evidence="9" type="ORF">SLINC_8376</name>
</gene>
<protein>
    <submittedName>
        <fullName evidence="9">Crotonyl-CoA reductase</fullName>
    </submittedName>
</protein>
<evidence type="ECO:0000256" key="6">
    <source>
        <dbReference type="ARBA" id="ARBA00022990"/>
    </source>
</evidence>
<evidence type="ECO:0000256" key="7">
    <source>
        <dbReference type="SAM" id="MobiDB-lite"/>
    </source>
</evidence>
<keyword evidence="10" id="KW-1185">Reference proteome</keyword>
<dbReference type="InterPro" id="IPR051603">
    <property type="entry name" value="Zinc-ADH_QOR/CCCR"/>
</dbReference>